<name>A0ABN9D7E8_9NEOB</name>
<sequence>MDSRAPGHAGKKSLHCFGNHSPHGNRGSQYGCDFQCRCRAFRINGTRLRVPHSSVWVVQLQVFVQVPYSSVWVVQLQVFVRVPHSSVWVVQLQVFVRVPHSSVWWWCSCRYLCGSHSGTTRTDVNRG</sequence>
<comment type="caution">
    <text evidence="1">The sequence shown here is derived from an EMBL/GenBank/DDBJ whole genome shotgun (WGS) entry which is preliminary data.</text>
</comment>
<dbReference type="EMBL" id="CATNWA010014173">
    <property type="protein sequence ID" value="CAI9568466.1"/>
    <property type="molecule type" value="Genomic_DNA"/>
</dbReference>
<gene>
    <name evidence="1" type="ORF">SPARVUS_LOCUS6720486</name>
</gene>
<reference evidence="1" key="1">
    <citation type="submission" date="2023-05" db="EMBL/GenBank/DDBJ databases">
        <authorList>
            <person name="Stuckert A."/>
        </authorList>
    </citation>
    <scope>NUCLEOTIDE SEQUENCE</scope>
</reference>
<evidence type="ECO:0000313" key="2">
    <source>
        <dbReference type="Proteomes" id="UP001162483"/>
    </source>
</evidence>
<evidence type="ECO:0000313" key="1">
    <source>
        <dbReference type="EMBL" id="CAI9568466.1"/>
    </source>
</evidence>
<proteinExistence type="predicted"/>
<protein>
    <submittedName>
        <fullName evidence="1">Uncharacterized protein</fullName>
    </submittedName>
</protein>
<dbReference type="Proteomes" id="UP001162483">
    <property type="component" value="Unassembled WGS sequence"/>
</dbReference>
<organism evidence="1 2">
    <name type="scientific">Staurois parvus</name>
    <dbReference type="NCBI Taxonomy" id="386267"/>
    <lineage>
        <taxon>Eukaryota</taxon>
        <taxon>Metazoa</taxon>
        <taxon>Chordata</taxon>
        <taxon>Craniata</taxon>
        <taxon>Vertebrata</taxon>
        <taxon>Euteleostomi</taxon>
        <taxon>Amphibia</taxon>
        <taxon>Batrachia</taxon>
        <taxon>Anura</taxon>
        <taxon>Neobatrachia</taxon>
        <taxon>Ranoidea</taxon>
        <taxon>Ranidae</taxon>
        <taxon>Staurois</taxon>
    </lineage>
</organism>
<keyword evidence="2" id="KW-1185">Reference proteome</keyword>
<accession>A0ABN9D7E8</accession>